<dbReference type="Proteomes" id="UP000676506">
    <property type="component" value="Chromosome 1"/>
</dbReference>
<dbReference type="RefSeq" id="WP_211428482.1">
    <property type="nucleotide sequence ID" value="NZ_CP072648.1"/>
</dbReference>
<dbReference type="EMBL" id="CP072648">
    <property type="protein sequence ID" value="QUW02592.1"/>
    <property type="molecule type" value="Genomic_DNA"/>
</dbReference>
<proteinExistence type="predicted"/>
<protein>
    <submittedName>
        <fullName evidence="2">Uncharacterized protein</fullName>
    </submittedName>
</protein>
<name>A0ABX8B6J9_9BACT</name>
<gene>
    <name evidence="2" type="ORF">J8C06_09600</name>
</gene>
<evidence type="ECO:0000313" key="2">
    <source>
        <dbReference type="EMBL" id="QUW02592.1"/>
    </source>
</evidence>
<organism evidence="2 3">
    <name type="scientific">Chloracidobacterium validum</name>
    <dbReference type="NCBI Taxonomy" id="2821543"/>
    <lineage>
        <taxon>Bacteria</taxon>
        <taxon>Pseudomonadati</taxon>
        <taxon>Acidobacteriota</taxon>
        <taxon>Terriglobia</taxon>
        <taxon>Terriglobales</taxon>
        <taxon>Acidobacteriaceae</taxon>
        <taxon>Chloracidobacterium</taxon>
    </lineage>
</organism>
<keyword evidence="3" id="KW-1185">Reference proteome</keyword>
<accession>A0ABX8B6J9</accession>
<evidence type="ECO:0000256" key="1">
    <source>
        <dbReference type="SAM" id="MobiDB-lite"/>
    </source>
</evidence>
<feature type="compositionally biased region" description="Polar residues" evidence="1">
    <location>
        <begin position="92"/>
        <end position="104"/>
    </location>
</feature>
<evidence type="ECO:0000313" key="3">
    <source>
        <dbReference type="Proteomes" id="UP000676506"/>
    </source>
</evidence>
<sequence length="564" mass="61224">MPPDLARYSPREALVFVETDSLPNALRRLETLSFWKAIKPAIGVPGQFDDVLTSARVLAWLDVGPAEAKLLARARWGLIITGLTAEVAAPESPSSDPLNTTSTPAKAETPPGAALDVTPQLTVCLATGLSAEQTLRVGQERLPLIARKLFGCAPLPPEQADQTVQLMRFRHPERPETSLWAAARGDLLFLANDEAAIRACLEATDGRRATLADLPAFKRARQSIHPDQALLFAFVNPAGLEAALRLRQGNLGHNNVVSQDGKEQSLLASMLAGLSDGLGYSLDVQEGQVVDRYYLALHPSIVTELRPHVRPALGASAPQRFLPKQGSLISFGWSRPLTALDRVQTALAARSNAAVAFLSRELLDGLRERYGIRPREPLDDALGDQWLAIHPGDEAETETIWGISVRERARLLPTLDRYLRADGASITNVNVAGSDVPLAASTHRDGRAACFLDNWLLLGNRPTLERFLAQPPQPPVAFPPVADAFLYRHTCPQEDLSQATLALIKLTRAGEATPLRLTEPAIRQAIEQQPVATGYFRLGDDGCLGEMRSPIGNLAYLTSFISNL</sequence>
<feature type="region of interest" description="Disordered" evidence="1">
    <location>
        <begin position="89"/>
        <end position="113"/>
    </location>
</feature>
<reference evidence="2 3" key="1">
    <citation type="submission" date="2021-03" db="EMBL/GenBank/DDBJ databases">
        <title>Genomic and phenotypic characterization of Chloracidobacterium isolates provides evidence for multiple species.</title>
        <authorList>
            <person name="Saini M.K."/>
            <person name="Costas A.M.G."/>
            <person name="Tank M."/>
            <person name="Bryant D.A."/>
        </authorList>
    </citation>
    <scope>NUCLEOTIDE SEQUENCE [LARGE SCALE GENOMIC DNA]</scope>
    <source>
        <strain evidence="2 3">BV2-C</strain>
    </source>
</reference>